<dbReference type="PANTHER" id="PTHR12558:SF13">
    <property type="entry name" value="CELL DIVISION CYCLE PROTEIN 27 HOMOLOG"/>
    <property type="match status" value="1"/>
</dbReference>
<accession>A0AAF0YLE3</accession>
<dbReference type="PROSITE" id="PS50005">
    <property type="entry name" value="TPR"/>
    <property type="match status" value="3"/>
</dbReference>
<evidence type="ECO:0000256" key="1">
    <source>
        <dbReference type="PROSITE-ProRule" id="PRU00339"/>
    </source>
</evidence>
<keyword evidence="1" id="KW-0802">TPR repeat</keyword>
<organism evidence="2 3">
    <name type="scientific">Nosocomiicoccus massiliensis</name>
    <dbReference type="NCBI Taxonomy" id="1232430"/>
    <lineage>
        <taxon>Bacteria</taxon>
        <taxon>Bacillati</taxon>
        <taxon>Bacillota</taxon>
        <taxon>Bacilli</taxon>
        <taxon>Bacillales</taxon>
        <taxon>Staphylococcaceae</taxon>
        <taxon>Nosocomiicoccus</taxon>
    </lineage>
</organism>
<feature type="repeat" description="TPR" evidence="1">
    <location>
        <begin position="271"/>
        <end position="304"/>
    </location>
</feature>
<name>A0AAF0YLE3_9STAP</name>
<dbReference type="Proteomes" id="UP000243626">
    <property type="component" value="Chromosome"/>
</dbReference>
<dbReference type="Gene3D" id="1.25.40.10">
    <property type="entry name" value="Tetratricopeptide repeat domain"/>
    <property type="match status" value="3"/>
</dbReference>
<dbReference type="SMART" id="SM00028">
    <property type="entry name" value="TPR"/>
    <property type="match status" value="5"/>
</dbReference>
<dbReference type="KEGG" id="nmy:CJ229_001985"/>
<dbReference type="InterPro" id="IPR019734">
    <property type="entry name" value="TPR_rpt"/>
</dbReference>
<reference evidence="3" key="1">
    <citation type="submission" date="2017-09" db="EMBL/GenBank/DDBJ databases">
        <title>Bacterial strain isolated from the female urinary microbiota.</title>
        <authorList>
            <person name="Thomas-White K."/>
            <person name="Kumar N."/>
            <person name="Forster S."/>
            <person name="Putonti C."/>
            <person name="Lawley T."/>
            <person name="Wolfe A.J."/>
        </authorList>
    </citation>
    <scope>NUCLEOTIDE SEQUENCE [LARGE SCALE GENOMIC DNA]</scope>
    <source>
        <strain evidence="3">UMB0959</strain>
    </source>
</reference>
<sequence length="421" mass="49311">MNNTITKAIDELKTGTYNQATIEAVINHLTYYTEEDEELLFVLGDLLDSIGEKNYALTIFKHLYESSEHDDNILSYLIDIYITNGDIDNALLLLNEAKETPTVLFLKAEVFQQMHLNDVALKHLMKARSLSNDAIIDFAIAELYYYEGNLTEAIYYYKNTLKTVDRINNININLRLANIYSNLMESEMALSYFNEVEDHELENDDYFLKGLVHFQLEQYNEAEKMLDNVIKNEPYYTNAYILLMKIKEKEYDFEGATELLKDYVVIDDLNPLMFYHLGRLSLKLGSLEDAKGYFKRATELDIEYEDALLKLFQSILESDTTDEINDYIKHLDIKELSPEALHLLGTIEARNENDENAMQYFEEAAKFLKDNVEFLSDYYSYLSEIRDERRVDILQQLIALEPSNPEWQLELERIQDDIDHF</sequence>
<dbReference type="Pfam" id="PF13181">
    <property type="entry name" value="TPR_8"/>
    <property type="match status" value="3"/>
</dbReference>
<dbReference type="EMBL" id="CP136964">
    <property type="protein sequence ID" value="WOS96537.1"/>
    <property type="molecule type" value="Genomic_DNA"/>
</dbReference>
<dbReference type="AlphaFoldDB" id="A0AAF0YLE3"/>
<proteinExistence type="predicted"/>
<evidence type="ECO:0000313" key="3">
    <source>
        <dbReference type="Proteomes" id="UP000243626"/>
    </source>
</evidence>
<feature type="repeat" description="TPR" evidence="1">
    <location>
        <begin position="338"/>
        <end position="371"/>
    </location>
</feature>
<dbReference type="RefSeq" id="WP_102167309.1">
    <property type="nucleotide sequence ID" value="NZ_CP136964.1"/>
</dbReference>
<evidence type="ECO:0008006" key="4">
    <source>
        <dbReference type="Google" id="ProtNLM"/>
    </source>
</evidence>
<protein>
    <recommendedName>
        <fullName evidence="4">Tetratricopeptide repeat protein</fullName>
    </recommendedName>
</protein>
<dbReference type="PANTHER" id="PTHR12558">
    <property type="entry name" value="CELL DIVISION CYCLE 16,23,27"/>
    <property type="match status" value="1"/>
</dbReference>
<evidence type="ECO:0000313" key="2">
    <source>
        <dbReference type="EMBL" id="WOS96537.1"/>
    </source>
</evidence>
<feature type="repeat" description="TPR" evidence="1">
    <location>
        <begin position="203"/>
        <end position="236"/>
    </location>
</feature>
<dbReference type="SUPFAM" id="SSF48452">
    <property type="entry name" value="TPR-like"/>
    <property type="match status" value="3"/>
</dbReference>
<keyword evidence="3" id="KW-1185">Reference proteome</keyword>
<gene>
    <name evidence="2" type="ORF">CJ229_001985</name>
</gene>
<dbReference type="InterPro" id="IPR011990">
    <property type="entry name" value="TPR-like_helical_dom_sf"/>
</dbReference>